<dbReference type="EC" id="3.1.-.-" evidence="1"/>
<protein>
    <submittedName>
        <fullName evidence="1">Type II toxin-antitoxin system PemK/MazF family toxin</fullName>
        <ecNumber evidence="1">3.1.-.-</ecNumber>
    </submittedName>
</protein>
<proteinExistence type="predicted"/>
<dbReference type="Gene3D" id="2.30.30.110">
    <property type="match status" value="1"/>
</dbReference>
<organism evidence="1 2">
    <name type="scientific">Aquibium pacificus</name>
    <dbReference type="NCBI Taxonomy" id="3153579"/>
    <lineage>
        <taxon>Bacteria</taxon>
        <taxon>Pseudomonadati</taxon>
        <taxon>Pseudomonadota</taxon>
        <taxon>Alphaproteobacteria</taxon>
        <taxon>Hyphomicrobiales</taxon>
        <taxon>Phyllobacteriaceae</taxon>
        <taxon>Aquibium</taxon>
    </lineage>
</organism>
<dbReference type="SUPFAM" id="SSF50118">
    <property type="entry name" value="Cell growth inhibitor/plasmid maintenance toxic component"/>
    <property type="match status" value="1"/>
</dbReference>
<dbReference type="Pfam" id="PF02452">
    <property type="entry name" value="PemK_toxin"/>
    <property type="match status" value="1"/>
</dbReference>
<keyword evidence="1" id="KW-0378">Hydrolase</keyword>
<keyword evidence="2" id="KW-1185">Reference proteome</keyword>
<dbReference type="EMBL" id="JBDPGJ010000001">
    <property type="protein sequence ID" value="MEX0404856.1"/>
    <property type="molecule type" value="Genomic_DNA"/>
</dbReference>
<gene>
    <name evidence="1" type="ORF">ABGN05_04170</name>
</gene>
<evidence type="ECO:0000313" key="2">
    <source>
        <dbReference type="Proteomes" id="UP001556692"/>
    </source>
</evidence>
<sequence>MLRGEVVIVSAQGDYGKPRPTVVVQNSRLLDQLDSVTVCFLTSKHVPTRNLRVTVEPDAANGLRERSQVQVEKIMTFPRSKVRGPIGRLGIDQMQDIDRYLMIFLDLLPPVPIAHST</sequence>
<name>A0ABV3SE89_9HYPH</name>
<comment type="caution">
    <text evidence="1">The sequence shown here is derived from an EMBL/GenBank/DDBJ whole genome shotgun (WGS) entry which is preliminary data.</text>
</comment>
<evidence type="ECO:0000313" key="1">
    <source>
        <dbReference type="EMBL" id="MEX0404856.1"/>
    </source>
</evidence>
<accession>A0ABV3SE89</accession>
<dbReference type="RefSeq" id="WP_367952722.1">
    <property type="nucleotide sequence ID" value="NZ_JBDPGJ010000001.1"/>
</dbReference>
<dbReference type="GO" id="GO:0016787">
    <property type="term" value="F:hydrolase activity"/>
    <property type="evidence" value="ECO:0007669"/>
    <property type="project" value="UniProtKB-KW"/>
</dbReference>
<dbReference type="Proteomes" id="UP001556692">
    <property type="component" value="Unassembled WGS sequence"/>
</dbReference>
<dbReference type="InterPro" id="IPR011067">
    <property type="entry name" value="Plasmid_toxin/cell-grow_inhib"/>
</dbReference>
<dbReference type="PANTHER" id="PTHR33988">
    <property type="entry name" value="ENDORIBONUCLEASE MAZF-RELATED"/>
    <property type="match status" value="1"/>
</dbReference>
<dbReference type="InterPro" id="IPR003477">
    <property type="entry name" value="PemK-like"/>
</dbReference>
<reference evidence="1 2" key="1">
    <citation type="submission" date="2024-05" db="EMBL/GenBank/DDBJ databases">
        <authorList>
            <person name="Jiang F."/>
        </authorList>
    </citation>
    <scope>NUCLEOTIDE SEQUENCE [LARGE SCALE GENOMIC DNA]</scope>
    <source>
        <strain evidence="1 2">LZ166</strain>
    </source>
</reference>